<sequence>MDSKKPSVFQHLRKKMTPHLRRGRNGPHHRVDELKNGTDIRASASVPDMRNLGEQSAGISSSPRHRHRNVPSYSNPSTPLIKPNRGWTEGGSGLNTRAVSATGAGRNENRLNVPSDTTDWASLQGSFPCLCDTEKDSLEKNYSTNKGMEPEETYSPEMTAYGPDSYSAGGSQDGSQYDSNEFCGDALKDGDSHMSEMGSKSPNVSESTRDSPRSFLLTINLKEGCNLVIRDRCGTSDPYVKFKLDGKTFYKSKTIYKNLNPVWNETFSLPLKDLNQKLHIKVYDHDLTTDDFMGSASYLLSDLEFDKVNKLSLRLDDPNSLEDDMGHVLLDMSLSVRDGDSRKGQRWPQIRKRSSRSGGSSPHQRLSETLKKSQLWTSVVSVTLVEGQDLQMDSQGGQLFVRFKLGDQRYKSKNHCKVASPQWREKFSFNMFIDSPHILEVELWSKEGRRPEECLGTCEVDLSTVPLNERQVYNHSLNHGRGSLVFLLTVNPCRGVSISDVCAAPLDEPQEQQIQLENYSLKSSLKNLNDVGFLQVKVLKAVDLLAADLNGKSDPFCVLELGNDRLQTHIVYKTLNPEWNTVFTFPIKDIHDALVVTIFDDDGDKAPDFLGKVAIPLLLIHRGQQIAFPLKKEDLSDLSKGSITLELEVIFNPVRAGIRTFQPKERTFVEDNPKFSKKALARNVLRVQTLYRAIMSTLQYIKSCFQWESVQRSLLAFLVFVVTVWYWEFYMLPAFLVLLIVRNYALIRSGQDSHDLDNMDVGDEDDDDEKESEKKGLMEKIHMVQETIITLQNLLDGIASFGERIKNTFNWSVPFLSGLALLVFAIAAVLTYFIPIRYIVLLWGINKFTKKLRNPYAINNNEVLDFLSRVPSDVQKVQYSEIRSNKRKKAQ</sequence>
<dbReference type="SMART" id="SM00239">
    <property type="entry name" value="C2"/>
    <property type="match status" value="3"/>
</dbReference>
<dbReference type="GO" id="GO:0046928">
    <property type="term" value="P:regulation of neurotransmitter secretion"/>
    <property type="evidence" value="ECO:0007669"/>
    <property type="project" value="TreeGrafter"/>
</dbReference>
<evidence type="ECO:0000256" key="3">
    <source>
        <dbReference type="ARBA" id="ARBA00007923"/>
    </source>
</evidence>
<feature type="region of interest" description="Disordered" evidence="10">
    <location>
        <begin position="1"/>
        <end position="117"/>
    </location>
</feature>
<feature type="domain" description="C2" evidence="12">
    <location>
        <begin position="360"/>
        <end position="475"/>
    </location>
</feature>
<dbReference type="CDD" id="cd08377">
    <property type="entry name" value="C2C_MCTP_PRT"/>
    <property type="match status" value="1"/>
</dbReference>
<keyword evidence="14" id="KW-1185">Reference proteome</keyword>
<dbReference type="PROSITE" id="PS50004">
    <property type="entry name" value="C2"/>
    <property type="match status" value="3"/>
</dbReference>
<dbReference type="CDD" id="cd04042">
    <property type="entry name" value="C2A_MCTP_PRT"/>
    <property type="match status" value="1"/>
</dbReference>
<dbReference type="GeneID" id="103379290"/>
<evidence type="ECO:0000256" key="6">
    <source>
        <dbReference type="ARBA" id="ARBA00022737"/>
    </source>
</evidence>
<dbReference type="CTD" id="562526"/>
<evidence type="ECO:0000259" key="12">
    <source>
        <dbReference type="PROSITE" id="PS50004"/>
    </source>
</evidence>
<evidence type="ECO:0000313" key="13">
    <source>
        <dbReference type="Ensembl" id="ENSCSEP00000015891.1"/>
    </source>
</evidence>
<dbReference type="GO" id="GO:0005509">
    <property type="term" value="F:calcium ion binding"/>
    <property type="evidence" value="ECO:0007669"/>
    <property type="project" value="TreeGrafter"/>
</dbReference>
<evidence type="ECO:0000256" key="10">
    <source>
        <dbReference type="SAM" id="MobiDB-lite"/>
    </source>
</evidence>
<feature type="region of interest" description="Disordered" evidence="10">
    <location>
        <begin position="338"/>
        <end position="369"/>
    </location>
</feature>
<feature type="transmembrane region" description="Helical" evidence="11">
    <location>
        <begin position="813"/>
        <end position="834"/>
    </location>
</feature>
<organism evidence="13 14">
    <name type="scientific">Cynoglossus semilaevis</name>
    <name type="common">Tongue sole</name>
    <dbReference type="NCBI Taxonomy" id="244447"/>
    <lineage>
        <taxon>Eukaryota</taxon>
        <taxon>Metazoa</taxon>
        <taxon>Chordata</taxon>
        <taxon>Craniata</taxon>
        <taxon>Vertebrata</taxon>
        <taxon>Euteleostomi</taxon>
        <taxon>Actinopterygii</taxon>
        <taxon>Neopterygii</taxon>
        <taxon>Teleostei</taxon>
        <taxon>Neoteleostei</taxon>
        <taxon>Acanthomorphata</taxon>
        <taxon>Carangaria</taxon>
        <taxon>Pleuronectiformes</taxon>
        <taxon>Pleuronectoidei</taxon>
        <taxon>Cynoglossidae</taxon>
        <taxon>Cynoglossinae</taxon>
        <taxon>Cynoglossus</taxon>
    </lineage>
</organism>
<feature type="compositionally biased region" description="Basic residues" evidence="10">
    <location>
        <begin position="11"/>
        <end position="28"/>
    </location>
</feature>
<feature type="compositionally biased region" description="Polar residues" evidence="10">
    <location>
        <begin position="53"/>
        <end position="62"/>
    </location>
</feature>
<evidence type="ECO:0000256" key="2">
    <source>
        <dbReference type="ARBA" id="ARBA00004141"/>
    </source>
</evidence>
<keyword evidence="4 11" id="KW-0812">Transmembrane</keyword>
<keyword evidence="5" id="KW-0479">Metal-binding</keyword>
<accession>A0A3P8VRI6</accession>
<evidence type="ECO:0000313" key="14">
    <source>
        <dbReference type="Proteomes" id="UP000265120"/>
    </source>
</evidence>
<evidence type="ECO:0000256" key="8">
    <source>
        <dbReference type="ARBA" id="ARBA00022989"/>
    </source>
</evidence>
<dbReference type="FunFam" id="2.60.40.150:FF:000019">
    <property type="entry name" value="Multiple C2 and transmembrane domain-containing protein 2 isoform 1"/>
    <property type="match status" value="1"/>
</dbReference>
<evidence type="ECO:0000256" key="4">
    <source>
        <dbReference type="ARBA" id="ARBA00022692"/>
    </source>
</evidence>
<reference evidence="13" key="3">
    <citation type="submission" date="2025-09" db="UniProtKB">
        <authorList>
            <consortium name="Ensembl"/>
        </authorList>
    </citation>
    <scope>IDENTIFICATION</scope>
</reference>
<dbReference type="Pfam" id="PF00168">
    <property type="entry name" value="C2"/>
    <property type="match status" value="3"/>
</dbReference>
<dbReference type="InterPro" id="IPR035892">
    <property type="entry name" value="C2_domain_sf"/>
</dbReference>
<dbReference type="PANTHER" id="PTHR45911">
    <property type="entry name" value="C2 DOMAIN-CONTAINING PROTEIN"/>
    <property type="match status" value="1"/>
</dbReference>
<dbReference type="GeneTree" id="ENSGT00940000156291"/>
<keyword evidence="8 11" id="KW-1133">Transmembrane helix</keyword>
<dbReference type="InParanoid" id="A0A3P8VRI6"/>
<feature type="transmembrane region" description="Helical" evidence="11">
    <location>
        <begin position="714"/>
        <end position="741"/>
    </location>
</feature>
<feature type="domain" description="C2" evidence="12">
    <location>
        <begin position="510"/>
        <end position="630"/>
    </location>
</feature>
<dbReference type="Gene3D" id="2.60.40.150">
    <property type="entry name" value="C2 domain"/>
    <property type="match status" value="3"/>
</dbReference>
<evidence type="ECO:0000256" key="5">
    <source>
        <dbReference type="ARBA" id="ARBA00022723"/>
    </source>
</evidence>
<dbReference type="RefSeq" id="XP_008309005.1">
    <property type="nucleotide sequence ID" value="XM_008310783.3"/>
</dbReference>
<reference evidence="13 14" key="1">
    <citation type="journal article" date="2014" name="Nat. Genet.">
        <title>Whole-genome sequence of a flatfish provides insights into ZW sex chromosome evolution and adaptation to a benthic lifestyle.</title>
        <authorList>
            <person name="Chen S."/>
            <person name="Zhang G."/>
            <person name="Shao C."/>
            <person name="Huang Q."/>
            <person name="Liu G."/>
            <person name="Zhang P."/>
            <person name="Song W."/>
            <person name="An N."/>
            <person name="Chalopin D."/>
            <person name="Volff J.N."/>
            <person name="Hong Y."/>
            <person name="Li Q."/>
            <person name="Sha Z."/>
            <person name="Zhou H."/>
            <person name="Xie M."/>
            <person name="Yu Q."/>
            <person name="Liu Y."/>
            <person name="Xiang H."/>
            <person name="Wang N."/>
            <person name="Wu K."/>
            <person name="Yang C."/>
            <person name="Zhou Q."/>
            <person name="Liao X."/>
            <person name="Yang L."/>
            <person name="Hu Q."/>
            <person name="Zhang J."/>
            <person name="Meng L."/>
            <person name="Jin L."/>
            <person name="Tian Y."/>
            <person name="Lian J."/>
            <person name="Yang J."/>
            <person name="Miao G."/>
            <person name="Liu S."/>
            <person name="Liang Z."/>
            <person name="Yan F."/>
            <person name="Li Y."/>
            <person name="Sun B."/>
            <person name="Zhang H."/>
            <person name="Zhang J."/>
            <person name="Zhu Y."/>
            <person name="Du M."/>
            <person name="Zhao Y."/>
            <person name="Schartl M."/>
            <person name="Tang Q."/>
            <person name="Wang J."/>
        </authorList>
    </citation>
    <scope>NUCLEOTIDE SEQUENCE</scope>
</reference>
<dbReference type="OMA" id="YEADEMK"/>
<evidence type="ECO:0000256" key="1">
    <source>
        <dbReference type="ARBA" id="ARBA00001913"/>
    </source>
</evidence>
<dbReference type="Proteomes" id="UP000265120">
    <property type="component" value="Chromosome 5"/>
</dbReference>
<evidence type="ECO:0000256" key="7">
    <source>
        <dbReference type="ARBA" id="ARBA00022837"/>
    </source>
</evidence>
<dbReference type="Ensembl" id="ENSCSET00000016090.1">
    <property type="protein sequence ID" value="ENSCSEP00000015891.1"/>
    <property type="gene ID" value="ENSCSEG00000010205.1"/>
</dbReference>
<dbReference type="GO" id="GO:0030672">
    <property type="term" value="C:synaptic vesicle membrane"/>
    <property type="evidence" value="ECO:0007669"/>
    <property type="project" value="TreeGrafter"/>
</dbReference>
<dbReference type="OrthoDB" id="5973539at2759"/>
<keyword evidence="9 11" id="KW-0472">Membrane</keyword>
<dbReference type="AlphaFoldDB" id="A0A3P8VRI6"/>
<proteinExistence type="inferred from homology"/>
<dbReference type="PANTHER" id="PTHR45911:SF2">
    <property type="entry name" value="MULTIPLE C2 AND TRANSMEMBRANE DOMAIN-CONTAINING PROTEIN 2"/>
    <property type="match status" value="1"/>
</dbReference>
<comment type="subcellular location">
    <subcellularLocation>
        <location evidence="2">Membrane</location>
        <topology evidence="2">Multi-pass membrane protein</topology>
    </subcellularLocation>
</comment>
<dbReference type="CDD" id="cd08376">
    <property type="entry name" value="C2B_MCTP_PRT"/>
    <property type="match status" value="1"/>
</dbReference>
<keyword evidence="7" id="KW-0106">Calcium</keyword>
<name>A0A3P8VRI6_CYNSE</name>
<comment type="cofactor">
    <cofactor evidence="1">
        <name>Ca(2+)</name>
        <dbReference type="ChEBI" id="CHEBI:29108"/>
    </cofactor>
</comment>
<protein>
    <submittedName>
        <fullName evidence="13">Multiple C2 and transmembrane domain-containing protein 2</fullName>
    </submittedName>
</protein>
<dbReference type="STRING" id="244447.ENSCSEP00000015891"/>
<reference evidence="13" key="2">
    <citation type="submission" date="2025-08" db="UniProtKB">
        <authorList>
            <consortium name="Ensembl"/>
        </authorList>
    </citation>
    <scope>IDENTIFICATION</scope>
</reference>
<keyword evidence="6" id="KW-0677">Repeat</keyword>
<feature type="domain" description="C2" evidence="12">
    <location>
        <begin position="198"/>
        <end position="313"/>
    </location>
</feature>
<dbReference type="SUPFAM" id="SSF49562">
    <property type="entry name" value="C2 domain (Calcium/lipid-binding domain, CaLB)"/>
    <property type="match status" value="3"/>
</dbReference>
<feature type="region of interest" description="Disordered" evidence="10">
    <location>
        <begin position="188"/>
        <end position="210"/>
    </location>
</feature>
<dbReference type="InterPro" id="IPR000008">
    <property type="entry name" value="C2_dom"/>
</dbReference>
<evidence type="ECO:0000256" key="11">
    <source>
        <dbReference type="SAM" id="Phobius"/>
    </source>
</evidence>
<feature type="compositionally biased region" description="Basic and acidic residues" evidence="10">
    <location>
        <begin position="29"/>
        <end position="38"/>
    </location>
</feature>
<dbReference type="KEGG" id="csem:103379290"/>
<evidence type="ECO:0000256" key="9">
    <source>
        <dbReference type="ARBA" id="ARBA00023136"/>
    </source>
</evidence>
<comment type="similarity">
    <text evidence="3">Belongs to the MCTP family.</text>
</comment>
<dbReference type="FunFam" id="2.60.40.150:FF:000076">
    <property type="entry name" value="multiple C2 and transmembrane domain-containing protein 2 isoform X1"/>
    <property type="match status" value="1"/>
</dbReference>
<dbReference type="PRINTS" id="PR00360">
    <property type="entry name" value="C2DOMAIN"/>
</dbReference>